<dbReference type="AlphaFoldDB" id="A0A0D6LQ61"/>
<dbReference type="Gene3D" id="2.60.120.10">
    <property type="entry name" value="Jelly Rolls"/>
    <property type="match status" value="1"/>
</dbReference>
<evidence type="ECO:0000313" key="2">
    <source>
        <dbReference type="Proteomes" id="UP000054495"/>
    </source>
</evidence>
<dbReference type="InterPro" id="IPR014710">
    <property type="entry name" value="RmlC-like_jellyroll"/>
</dbReference>
<accession>A0A0D6LQ61</accession>
<dbReference type="SUPFAM" id="SSF51206">
    <property type="entry name" value="cAMP-binding domain-like"/>
    <property type="match status" value="1"/>
</dbReference>
<protein>
    <recommendedName>
        <fullName evidence="3">Cyclic nucleotide-binding domain-containing protein</fullName>
    </recommendedName>
</protein>
<keyword evidence="2" id="KW-1185">Reference proteome</keyword>
<dbReference type="InterPro" id="IPR018490">
    <property type="entry name" value="cNMP-bd_dom_sf"/>
</dbReference>
<evidence type="ECO:0008006" key="3">
    <source>
        <dbReference type="Google" id="ProtNLM"/>
    </source>
</evidence>
<name>A0A0D6LQ61_9BILA</name>
<organism evidence="1 2">
    <name type="scientific">Ancylostoma ceylanicum</name>
    <dbReference type="NCBI Taxonomy" id="53326"/>
    <lineage>
        <taxon>Eukaryota</taxon>
        <taxon>Metazoa</taxon>
        <taxon>Ecdysozoa</taxon>
        <taxon>Nematoda</taxon>
        <taxon>Chromadorea</taxon>
        <taxon>Rhabditida</taxon>
        <taxon>Rhabditina</taxon>
        <taxon>Rhabditomorpha</taxon>
        <taxon>Strongyloidea</taxon>
        <taxon>Ancylostomatidae</taxon>
        <taxon>Ancylostomatinae</taxon>
        <taxon>Ancylostoma</taxon>
    </lineage>
</organism>
<proteinExistence type="predicted"/>
<dbReference type="Proteomes" id="UP000054495">
    <property type="component" value="Unassembled WGS sequence"/>
</dbReference>
<gene>
    <name evidence="1" type="ORF">ANCCEY_08734</name>
</gene>
<evidence type="ECO:0000313" key="1">
    <source>
        <dbReference type="EMBL" id="EPB72171.1"/>
    </source>
</evidence>
<sequence>MPILPGRGDEFSEGQQLTLESVPLCSLSAGSLFGELDIDRHCCSAIVTRQAEFVRISQRHFVSLYNKHADHLQSFIVVMQDMLSEEQAVPSHLVATRSQPDGGIIHPHLNGDVNGINAGGLSYPPEYQEVTDVMVDHDLNFSSGTPLDVMFEPVGQSVQNTYNNG</sequence>
<reference evidence="1 2" key="1">
    <citation type="submission" date="2013-05" db="EMBL/GenBank/DDBJ databases">
        <title>Draft genome of the parasitic nematode Anyclostoma ceylanicum.</title>
        <authorList>
            <person name="Mitreva M."/>
        </authorList>
    </citation>
    <scope>NUCLEOTIDE SEQUENCE [LARGE SCALE GENOMIC DNA]</scope>
</reference>
<dbReference type="EMBL" id="KE125063">
    <property type="protein sequence ID" value="EPB72171.1"/>
    <property type="molecule type" value="Genomic_DNA"/>
</dbReference>